<dbReference type="InterPro" id="IPR016181">
    <property type="entry name" value="Acyl_CoA_acyltransferase"/>
</dbReference>
<dbReference type="GO" id="GO:0016747">
    <property type="term" value="F:acyltransferase activity, transferring groups other than amino-acyl groups"/>
    <property type="evidence" value="ECO:0007669"/>
    <property type="project" value="InterPro"/>
</dbReference>
<dbReference type="Pfam" id="PF00583">
    <property type="entry name" value="Acetyltransf_1"/>
    <property type="match status" value="1"/>
</dbReference>
<evidence type="ECO:0000256" key="2">
    <source>
        <dbReference type="ARBA" id="ARBA00023315"/>
    </source>
</evidence>
<evidence type="ECO:0000313" key="5">
    <source>
        <dbReference type="Proteomes" id="UP000547614"/>
    </source>
</evidence>
<keyword evidence="5" id="KW-1185">Reference proteome</keyword>
<keyword evidence="4" id="KW-0689">Ribosomal protein</keyword>
<dbReference type="RefSeq" id="WP_183323304.1">
    <property type="nucleotide sequence ID" value="NZ_JACHXP010000001.1"/>
</dbReference>
<sequence>MSQPQVGVWHASRAELARRGRLVRDLVREEQARQQGTLIQGINLEAYLDRILARDEFVLLEVEGRLCGFCAFYIHDLTLDSAFITLLLLAPEVRGCGLCRQVLAGVAEVARHRGFEYLTLWGRHDRVDTLRLYQRMGFRALASSDCGEVFMRMAIIERSPLAMTPVPAPAVS</sequence>
<dbReference type="PROSITE" id="PS51186">
    <property type="entry name" value="GNAT"/>
    <property type="match status" value="1"/>
</dbReference>
<evidence type="ECO:0000313" key="4">
    <source>
        <dbReference type="EMBL" id="MBB3188812.1"/>
    </source>
</evidence>
<dbReference type="GO" id="GO:0005840">
    <property type="term" value="C:ribosome"/>
    <property type="evidence" value="ECO:0007669"/>
    <property type="project" value="UniProtKB-KW"/>
</dbReference>
<protein>
    <submittedName>
        <fullName evidence="4">Ribosomal protein S18 acetylase RimI-like enzyme</fullName>
    </submittedName>
</protein>
<dbReference type="Gene3D" id="3.40.630.30">
    <property type="match status" value="1"/>
</dbReference>
<dbReference type="EMBL" id="JACHXP010000001">
    <property type="protein sequence ID" value="MBB3188812.1"/>
    <property type="molecule type" value="Genomic_DNA"/>
</dbReference>
<gene>
    <name evidence="4" type="ORF">FHR94_000030</name>
</gene>
<dbReference type="CDD" id="cd04301">
    <property type="entry name" value="NAT_SF"/>
    <property type="match status" value="1"/>
</dbReference>
<organism evidence="4 5">
    <name type="scientific">Halomonas cerina</name>
    <dbReference type="NCBI Taxonomy" id="447424"/>
    <lineage>
        <taxon>Bacteria</taxon>
        <taxon>Pseudomonadati</taxon>
        <taxon>Pseudomonadota</taxon>
        <taxon>Gammaproteobacteria</taxon>
        <taxon>Oceanospirillales</taxon>
        <taxon>Halomonadaceae</taxon>
        <taxon>Halomonas</taxon>
    </lineage>
</organism>
<name>A0A839V0G4_9GAMM</name>
<dbReference type="PANTHER" id="PTHR43877">
    <property type="entry name" value="AMINOALKYLPHOSPHONATE N-ACETYLTRANSFERASE-RELATED-RELATED"/>
    <property type="match status" value="1"/>
</dbReference>
<dbReference type="InterPro" id="IPR050832">
    <property type="entry name" value="Bact_Acetyltransf"/>
</dbReference>
<keyword evidence="2" id="KW-0012">Acyltransferase</keyword>
<proteinExistence type="predicted"/>
<dbReference type="Proteomes" id="UP000547614">
    <property type="component" value="Unassembled WGS sequence"/>
</dbReference>
<evidence type="ECO:0000256" key="1">
    <source>
        <dbReference type="ARBA" id="ARBA00022679"/>
    </source>
</evidence>
<dbReference type="SUPFAM" id="SSF55729">
    <property type="entry name" value="Acyl-CoA N-acyltransferases (Nat)"/>
    <property type="match status" value="1"/>
</dbReference>
<accession>A0A839V0G4</accession>
<evidence type="ECO:0000259" key="3">
    <source>
        <dbReference type="PROSITE" id="PS51186"/>
    </source>
</evidence>
<dbReference type="InterPro" id="IPR000182">
    <property type="entry name" value="GNAT_dom"/>
</dbReference>
<reference evidence="4 5" key="1">
    <citation type="submission" date="2020-08" db="EMBL/GenBank/DDBJ databases">
        <title>Genomic Encyclopedia of Type Strains, Phase III (KMG-III): the genomes of soil and plant-associated and newly described type strains.</title>
        <authorList>
            <person name="Whitman W."/>
        </authorList>
    </citation>
    <scope>NUCLEOTIDE SEQUENCE [LARGE SCALE GENOMIC DNA]</scope>
    <source>
        <strain evidence="4 5">CECT 7282</strain>
    </source>
</reference>
<feature type="domain" description="N-acetyltransferase" evidence="3">
    <location>
        <begin position="6"/>
        <end position="156"/>
    </location>
</feature>
<keyword evidence="1" id="KW-0808">Transferase</keyword>
<keyword evidence="4" id="KW-0687">Ribonucleoprotein</keyword>
<dbReference type="AlphaFoldDB" id="A0A839V0G4"/>
<comment type="caution">
    <text evidence="4">The sequence shown here is derived from an EMBL/GenBank/DDBJ whole genome shotgun (WGS) entry which is preliminary data.</text>
</comment>